<proteinExistence type="predicted"/>
<evidence type="ECO:0000313" key="2">
    <source>
        <dbReference type="Proteomes" id="UP001138709"/>
    </source>
</evidence>
<evidence type="ECO:0000313" key="1">
    <source>
        <dbReference type="EMBL" id="MBR0682630.1"/>
    </source>
</evidence>
<dbReference type="RefSeq" id="WP_211848165.1">
    <property type="nucleotide sequence ID" value="NZ_JAAEDL010000021.1"/>
</dbReference>
<dbReference type="EMBL" id="JAAEDL010000021">
    <property type="protein sequence ID" value="MBR0682630.1"/>
    <property type="molecule type" value="Genomic_DNA"/>
</dbReference>
<gene>
    <name evidence="1" type="ORF">GXW74_19210</name>
</gene>
<organism evidence="1 2">
    <name type="scientific">Neoroseomonas eburnea</name>
    <dbReference type="NCBI Taxonomy" id="1346889"/>
    <lineage>
        <taxon>Bacteria</taxon>
        <taxon>Pseudomonadati</taxon>
        <taxon>Pseudomonadota</taxon>
        <taxon>Alphaproteobacteria</taxon>
        <taxon>Acetobacterales</taxon>
        <taxon>Acetobacteraceae</taxon>
        <taxon>Neoroseomonas</taxon>
    </lineage>
</organism>
<dbReference type="Proteomes" id="UP001138709">
    <property type="component" value="Unassembled WGS sequence"/>
</dbReference>
<reference evidence="1" key="2">
    <citation type="journal article" date="2021" name="Syst. Appl. Microbiol.">
        <title>Roseomonas hellenica sp. nov., isolated from roots of wild-growing Alkanna tinctoria.</title>
        <authorList>
            <person name="Rat A."/>
            <person name="Naranjo H.D."/>
            <person name="Lebbe L."/>
            <person name="Cnockaert M."/>
            <person name="Krigas N."/>
            <person name="Grigoriadou K."/>
            <person name="Maloupa E."/>
            <person name="Willems A."/>
        </authorList>
    </citation>
    <scope>NUCLEOTIDE SEQUENCE</scope>
    <source>
        <strain evidence="1">LMG 31228</strain>
    </source>
</reference>
<comment type="caution">
    <text evidence="1">The sequence shown here is derived from an EMBL/GenBank/DDBJ whole genome shotgun (WGS) entry which is preliminary data.</text>
</comment>
<sequence length="301" mass="31767">MGRAIRLPWLADLLVCDDPAGIAALAAEPRLDRRFSASGPLLNRLLAGRIRRVLVLDGRPLPPVAPRDEDGGAPARQLLEATVTARAAEAPCDPGTLDRLAEGVLHGADRAAFGPVAQTAIGRLFRPDFAGTADTWQAALLLDAAVRSFNPLRRLRWRLDGSIEAARASLAEAVARDPAALHAVGIAVHHLVESFVRMAALAAGPAALRSVAGPEAASRCLVAPARVLRRAEAMGETAQGAFRPGTLVLLDLEAARTRSSRRDIAFLTGAWSACPAHAWVPALLAAVWERASAMTLTEARS</sequence>
<reference evidence="1" key="1">
    <citation type="submission" date="2020-01" db="EMBL/GenBank/DDBJ databases">
        <authorList>
            <person name="Rat A."/>
        </authorList>
    </citation>
    <scope>NUCLEOTIDE SEQUENCE</scope>
    <source>
        <strain evidence="1">LMG 31228</strain>
    </source>
</reference>
<name>A0A9X9XFZ4_9PROT</name>
<accession>A0A9X9XFZ4</accession>
<keyword evidence="2" id="KW-1185">Reference proteome</keyword>
<dbReference type="AlphaFoldDB" id="A0A9X9XFZ4"/>
<protein>
    <submittedName>
        <fullName evidence="1">Uncharacterized protein</fullName>
    </submittedName>
</protein>